<reference evidence="1 2" key="1">
    <citation type="submission" date="2011-10" db="EMBL/GenBank/DDBJ databases">
        <authorList>
            <person name="Quillaguamn J."/>
            <person name="Guzmn D."/>
            <person name="Balderrama-Subieta A."/>
            <person name="Cardona-Ortuo C."/>
            <person name="Guevara-Martnez M."/>
            <person name="Callisaya-Quispe N."/>
        </authorList>
    </citation>
    <scope>NUCLEOTIDE SEQUENCE [LARGE SCALE GENOMIC DNA]</scope>
    <source>
        <strain evidence="1 2">LC1</strain>
    </source>
</reference>
<evidence type="ECO:0000313" key="2">
    <source>
        <dbReference type="Proteomes" id="UP000005756"/>
    </source>
</evidence>
<organism evidence="1 2">
    <name type="scientific">Vreelandella boliviensis LC1</name>
    <dbReference type="NCBI Taxonomy" id="1072583"/>
    <lineage>
        <taxon>Bacteria</taxon>
        <taxon>Pseudomonadati</taxon>
        <taxon>Pseudomonadota</taxon>
        <taxon>Gammaproteobacteria</taxon>
        <taxon>Oceanospirillales</taxon>
        <taxon>Halomonadaceae</taxon>
        <taxon>Vreelandella</taxon>
    </lineage>
</organism>
<evidence type="ECO:0008006" key="3">
    <source>
        <dbReference type="Google" id="ProtNLM"/>
    </source>
</evidence>
<gene>
    <name evidence="1" type="ORF">KUC_3572</name>
</gene>
<dbReference type="InterPro" id="IPR036412">
    <property type="entry name" value="HAD-like_sf"/>
</dbReference>
<protein>
    <recommendedName>
        <fullName evidence="3">Haloacid dehalogenase</fullName>
    </recommendedName>
</protein>
<dbReference type="NCBIfam" id="TIGR01509">
    <property type="entry name" value="HAD-SF-IA-v3"/>
    <property type="match status" value="1"/>
</dbReference>
<dbReference type="CDD" id="cd01427">
    <property type="entry name" value="HAD_like"/>
    <property type="match status" value="1"/>
</dbReference>
<dbReference type="InterPro" id="IPR023214">
    <property type="entry name" value="HAD_sf"/>
</dbReference>
<name>A0A7U9BXR2_9GAMM</name>
<dbReference type="SFLD" id="SFLDS00003">
    <property type="entry name" value="Haloacid_Dehalogenase"/>
    <property type="match status" value="1"/>
</dbReference>
<accession>A0A7U9BXR2</accession>
<dbReference type="NCBIfam" id="NF011564">
    <property type="entry name" value="PRK14988.1"/>
    <property type="match status" value="1"/>
</dbReference>
<dbReference type="SUPFAM" id="SSF56784">
    <property type="entry name" value="HAD-like"/>
    <property type="match status" value="1"/>
</dbReference>
<proteinExistence type="predicted"/>
<dbReference type="Proteomes" id="UP000005756">
    <property type="component" value="Unassembled WGS sequence"/>
</dbReference>
<dbReference type="Pfam" id="PF00702">
    <property type="entry name" value="Hydrolase"/>
    <property type="match status" value="1"/>
</dbReference>
<dbReference type="PANTHER" id="PTHR43611:SF3">
    <property type="entry name" value="FLAVIN MONONUCLEOTIDE HYDROLASE 1, CHLOROPLATIC"/>
    <property type="match status" value="1"/>
</dbReference>
<dbReference type="Gene3D" id="3.40.50.1000">
    <property type="entry name" value="HAD superfamily/HAD-like"/>
    <property type="match status" value="1"/>
</dbReference>
<dbReference type="SFLD" id="SFLDG01129">
    <property type="entry name" value="C1.5:_HAD__Beta-PGM__Phosphata"/>
    <property type="match status" value="1"/>
</dbReference>
<dbReference type="EMBL" id="JH393260">
    <property type="protein sequence ID" value="EHJ91130.1"/>
    <property type="molecule type" value="Genomic_DNA"/>
</dbReference>
<evidence type="ECO:0000313" key="1">
    <source>
        <dbReference type="EMBL" id="EHJ91130.1"/>
    </source>
</evidence>
<dbReference type="InterPro" id="IPR006439">
    <property type="entry name" value="HAD-SF_hydro_IA"/>
</dbReference>
<dbReference type="AlphaFoldDB" id="A0A7U9BXR2"/>
<dbReference type="PANTHER" id="PTHR43611">
    <property type="entry name" value="ALPHA-D-GLUCOSE 1-PHOSPHATE PHOSPHATASE"/>
    <property type="match status" value="1"/>
</dbReference>
<sequence length="251" mass="28562">MAGKRGLSYNSTLTPNVTGAAMIDWREIDTVLLDMDGTLLDLHFDSHFWLEHLPRRYRELHHLDEASQEALRARIIGEQGTLNWYSLAYWSRELGVDIVALKREVQHLIGLRSDALDFLKWLKQAHPRVVLATNADRASLALKLPLTGLESYLDAIVSSEDVGAAKEEQAFWFALQDIEAFDPVRTLFIDDNARVLESAREFGIKHLLGIKQPDSQRPEKELQEFIALDRFAHLLPEQFPEPLSDAQGVPK</sequence>